<keyword evidence="3" id="KW-1185">Reference proteome</keyword>
<name>A0A7E4VQ62_PANRE</name>
<dbReference type="AlphaFoldDB" id="A0A7E4VQ62"/>
<dbReference type="GO" id="GO:0005763">
    <property type="term" value="C:mitochondrial small ribosomal subunit"/>
    <property type="evidence" value="ECO:0007669"/>
    <property type="project" value="TreeGrafter"/>
</dbReference>
<evidence type="ECO:0000259" key="2">
    <source>
        <dbReference type="Pfam" id="PF10213"/>
    </source>
</evidence>
<dbReference type="PANTHER" id="PTHR13490">
    <property type="entry name" value="MITOCHONDRIAL 28S RIBOSOMAL PROTEIN S28"/>
    <property type="match status" value="1"/>
</dbReference>
<dbReference type="GO" id="GO:0003735">
    <property type="term" value="F:structural constituent of ribosome"/>
    <property type="evidence" value="ECO:0007669"/>
    <property type="project" value="InterPro"/>
</dbReference>
<dbReference type="InterPro" id="IPR039848">
    <property type="entry name" value="Ribosomal_mS35_mt"/>
</dbReference>
<evidence type="ECO:0000313" key="4">
    <source>
        <dbReference type="WBParaSite" id="Pan_g22825.t1"/>
    </source>
</evidence>
<feature type="coiled-coil region" evidence="1">
    <location>
        <begin position="32"/>
        <end position="59"/>
    </location>
</feature>
<reference evidence="4" key="2">
    <citation type="submission" date="2020-10" db="UniProtKB">
        <authorList>
            <consortium name="WormBaseParasite"/>
        </authorList>
    </citation>
    <scope>IDENTIFICATION</scope>
</reference>
<keyword evidence="1" id="KW-0175">Coiled coil</keyword>
<dbReference type="InterPro" id="IPR019349">
    <property type="entry name" value="Ribosomal_mS35_mit"/>
</dbReference>
<dbReference type="Proteomes" id="UP000492821">
    <property type="component" value="Unassembled WGS sequence"/>
</dbReference>
<organism evidence="3 4">
    <name type="scientific">Panagrellus redivivus</name>
    <name type="common">Microworm</name>
    <dbReference type="NCBI Taxonomy" id="6233"/>
    <lineage>
        <taxon>Eukaryota</taxon>
        <taxon>Metazoa</taxon>
        <taxon>Ecdysozoa</taxon>
        <taxon>Nematoda</taxon>
        <taxon>Chromadorea</taxon>
        <taxon>Rhabditida</taxon>
        <taxon>Tylenchina</taxon>
        <taxon>Panagrolaimomorpha</taxon>
        <taxon>Panagrolaimoidea</taxon>
        <taxon>Panagrolaimidae</taxon>
        <taxon>Panagrellus</taxon>
    </lineage>
</organism>
<evidence type="ECO:0000313" key="3">
    <source>
        <dbReference type="Proteomes" id="UP000492821"/>
    </source>
</evidence>
<proteinExistence type="predicted"/>
<sequence>MISTLRAGSSLLPVAGLGRRLNSTLASRMKRAAAASGSYESEEDQRHRLEEQVDEYGEQFRELFINPKRKLAAQLQLERMTGRTEREKYSRADIHDRLAVRRPRSEEMPVDQDWPSVWPAAATYKSSVVPLPIRMGTRKKPEKRAPFKKVGNLELLKIPNFLHLTPEHIKRHCEAMKKFTTPFPPELIQNPSLAESEFPVTVRYSDYLHQGTSLRDPRARVNTIEVKLDSFPDFDEHAKDKFRHLVGSRFNEETNTLTIVTDRCYTRKQNREYADFLLTALYYEALKVESWEELKARNDNLKVEFAGSKVEKRIAELAKKAEDVSPSAVKEFAETWYEYRNQPETPELTRSYEDSVRKLLGISRLVETEKPKPASSE</sequence>
<feature type="domain" description="Small ribosomal subunit protein mS35 mitochondrial conserved" evidence="2">
    <location>
        <begin position="197"/>
        <end position="287"/>
    </location>
</feature>
<protein>
    <submittedName>
        <fullName evidence="4">MRP-S28 domain-containing protein</fullName>
    </submittedName>
</protein>
<reference evidence="3" key="1">
    <citation type="journal article" date="2013" name="Genetics">
        <title>The draft genome and transcriptome of Panagrellus redivivus are shaped by the harsh demands of a free-living lifestyle.</title>
        <authorList>
            <person name="Srinivasan J."/>
            <person name="Dillman A.R."/>
            <person name="Macchietto M.G."/>
            <person name="Heikkinen L."/>
            <person name="Lakso M."/>
            <person name="Fracchia K.M."/>
            <person name="Antoshechkin I."/>
            <person name="Mortazavi A."/>
            <person name="Wong G."/>
            <person name="Sternberg P.W."/>
        </authorList>
    </citation>
    <scope>NUCLEOTIDE SEQUENCE [LARGE SCALE GENOMIC DNA]</scope>
    <source>
        <strain evidence="3">MT8872</strain>
    </source>
</reference>
<dbReference type="PANTHER" id="PTHR13490:SF0">
    <property type="entry name" value="SMALL RIBOSOMAL SUBUNIT PROTEIN MS35"/>
    <property type="match status" value="1"/>
</dbReference>
<dbReference type="Pfam" id="PF10213">
    <property type="entry name" value="MRP-S28"/>
    <property type="match status" value="1"/>
</dbReference>
<dbReference type="WBParaSite" id="Pan_g22825.t1">
    <property type="protein sequence ID" value="Pan_g22825.t1"/>
    <property type="gene ID" value="Pan_g22825"/>
</dbReference>
<dbReference type="GO" id="GO:0032543">
    <property type="term" value="P:mitochondrial translation"/>
    <property type="evidence" value="ECO:0007669"/>
    <property type="project" value="InterPro"/>
</dbReference>
<accession>A0A7E4VQ62</accession>
<evidence type="ECO:0000256" key="1">
    <source>
        <dbReference type="SAM" id="Coils"/>
    </source>
</evidence>